<proteinExistence type="predicted"/>
<reference evidence="3 4" key="1">
    <citation type="submission" date="2020-08" db="EMBL/GenBank/DDBJ databases">
        <title>Genome public.</title>
        <authorList>
            <person name="Liu C."/>
            <person name="Sun Q."/>
        </authorList>
    </citation>
    <scope>NUCLEOTIDE SEQUENCE [LARGE SCALE GENOMIC DNA]</scope>
    <source>
        <strain evidence="3 4">New-7</strain>
    </source>
</reference>
<dbReference type="InterPro" id="IPR013022">
    <property type="entry name" value="Xyl_isomerase-like_TIM-brl"/>
</dbReference>
<dbReference type="InterPro" id="IPR036237">
    <property type="entry name" value="Xyl_isomerase-like_sf"/>
</dbReference>
<protein>
    <submittedName>
        <fullName evidence="3">Sugar phosphate isomerase/epimerase</fullName>
    </submittedName>
</protein>
<evidence type="ECO:0000259" key="2">
    <source>
        <dbReference type="Pfam" id="PF01261"/>
    </source>
</evidence>
<dbReference type="Pfam" id="PF01261">
    <property type="entry name" value="AP_endonuc_2"/>
    <property type="match status" value="1"/>
</dbReference>
<evidence type="ECO:0000313" key="3">
    <source>
        <dbReference type="EMBL" id="MBC5616256.1"/>
    </source>
</evidence>
<organism evidence="3 4">
    <name type="scientific">Alistipes hominis</name>
    <dbReference type="NCBI Taxonomy" id="2763015"/>
    <lineage>
        <taxon>Bacteria</taxon>
        <taxon>Pseudomonadati</taxon>
        <taxon>Bacteroidota</taxon>
        <taxon>Bacteroidia</taxon>
        <taxon>Bacteroidales</taxon>
        <taxon>Rikenellaceae</taxon>
        <taxon>Alistipes</taxon>
    </lineage>
</organism>
<name>A0ABR7CKS4_9BACT</name>
<accession>A0ABR7CKS4</accession>
<dbReference type="RefSeq" id="WP_186965848.1">
    <property type="nucleotide sequence ID" value="NZ_JACOOK010000002.1"/>
</dbReference>
<dbReference type="InterPro" id="IPR050417">
    <property type="entry name" value="Sugar_Epim/Isomerase"/>
</dbReference>
<keyword evidence="4" id="KW-1185">Reference proteome</keyword>
<feature type="domain" description="Xylose isomerase-like TIM barrel" evidence="2">
    <location>
        <begin position="75"/>
        <end position="294"/>
    </location>
</feature>
<dbReference type="SUPFAM" id="SSF51658">
    <property type="entry name" value="Xylose isomerase-like"/>
    <property type="match status" value="1"/>
</dbReference>
<dbReference type="PANTHER" id="PTHR43489:SF7">
    <property type="entry name" value="3-DEHYDRO-D-GULOSIDE 4-EPIMERASE-RELATED"/>
    <property type="match status" value="1"/>
</dbReference>
<evidence type="ECO:0000313" key="4">
    <source>
        <dbReference type="Proteomes" id="UP000636891"/>
    </source>
</evidence>
<gene>
    <name evidence="3" type="ORF">H8S08_04370</name>
</gene>
<dbReference type="PROSITE" id="PS51257">
    <property type="entry name" value="PROKAR_LIPOPROTEIN"/>
    <property type="match status" value="1"/>
</dbReference>
<sequence length="299" mass="32771">MKRRDFLRATLVGGAVAAVSPLNMLAGCDSTKKKKTELKLSFQEGTAPGETLEQKFDFMEQNGVVGFEPGGAGLTARVGELQKLLQGRNIKVSAICAGFQGFILSEDEAVRQQFDQTMREIIAAAGELGSTGVIMVPAFNGQVPAMPHTMDTRNYLVDQLRQLGDYAVQCGTTVILEPLNRNEAFYLRQVGDAASICRDAKHPAVKCMGDFWHMTFEEPSDYGAFFSAGEHLQHVHIASRGTRNTPGEDGDVDNYVDGFRALKAMNYPNYVSFECGCKGDRTQSVPAALKLIREQWDMA</sequence>
<comment type="caution">
    <text evidence="3">The sequence shown here is derived from an EMBL/GenBank/DDBJ whole genome shotgun (WGS) entry which is preliminary data.</text>
</comment>
<dbReference type="PANTHER" id="PTHR43489">
    <property type="entry name" value="ISOMERASE"/>
    <property type="match status" value="1"/>
</dbReference>
<dbReference type="Gene3D" id="3.20.20.150">
    <property type="entry name" value="Divalent-metal-dependent TIM barrel enzymes"/>
    <property type="match status" value="1"/>
</dbReference>
<dbReference type="Proteomes" id="UP000636891">
    <property type="component" value="Unassembled WGS sequence"/>
</dbReference>
<keyword evidence="1 3" id="KW-0413">Isomerase</keyword>
<dbReference type="EMBL" id="JACOOK010000002">
    <property type="protein sequence ID" value="MBC5616256.1"/>
    <property type="molecule type" value="Genomic_DNA"/>
</dbReference>
<dbReference type="GO" id="GO:0016853">
    <property type="term" value="F:isomerase activity"/>
    <property type="evidence" value="ECO:0007669"/>
    <property type="project" value="UniProtKB-KW"/>
</dbReference>
<evidence type="ECO:0000256" key="1">
    <source>
        <dbReference type="ARBA" id="ARBA00023235"/>
    </source>
</evidence>